<dbReference type="GeneID" id="24566032"/>
<dbReference type="Gene3D" id="1.20.120.20">
    <property type="entry name" value="Apolipoprotein"/>
    <property type="match status" value="1"/>
</dbReference>
<gene>
    <name evidence="4" type="ORF">BBBOND_0313930</name>
</gene>
<feature type="transmembrane region" description="Helical" evidence="2">
    <location>
        <begin position="1648"/>
        <end position="1669"/>
    </location>
</feature>
<name>A0A061D9V5_BABBI</name>
<dbReference type="Proteomes" id="UP000033188">
    <property type="component" value="Chromosome 3"/>
</dbReference>
<dbReference type="PANTHER" id="PTHR18976">
    <property type="entry name" value="APOLIPOPROTEIN"/>
    <property type="match status" value="1"/>
</dbReference>
<evidence type="ECO:0000256" key="1">
    <source>
        <dbReference type="PROSITE-ProRule" id="PRU00723"/>
    </source>
</evidence>
<evidence type="ECO:0000256" key="2">
    <source>
        <dbReference type="SAM" id="Phobius"/>
    </source>
</evidence>
<protein>
    <recommendedName>
        <fullName evidence="3">C3H1-type domain-containing protein</fullName>
    </recommendedName>
</protein>
<organism evidence="4 5">
    <name type="scientific">Babesia bigemina</name>
    <dbReference type="NCBI Taxonomy" id="5866"/>
    <lineage>
        <taxon>Eukaryota</taxon>
        <taxon>Sar</taxon>
        <taxon>Alveolata</taxon>
        <taxon>Apicomplexa</taxon>
        <taxon>Aconoidasida</taxon>
        <taxon>Piroplasmida</taxon>
        <taxon>Babesiidae</taxon>
        <taxon>Babesia</taxon>
    </lineage>
</organism>
<dbReference type="KEGG" id="bbig:BBBOND_0313930"/>
<evidence type="ECO:0000313" key="5">
    <source>
        <dbReference type="Proteomes" id="UP000033188"/>
    </source>
</evidence>
<keyword evidence="5" id="KW-1185">Reference proteome</keyword>
<accession>A0A061D9V5</accession>
<dbReference type="InterPro" id="IPR050163">
    <property type="entry name" value="Apolipoprotein_A1/A4/E"/>
</dbReference>
<evidence type="ECO:0000313" key="4">
    <source>
        <dbReference type="EMBL" id="CDR97491.1"/>
    </source>
</evidence>
<feature type="domain" description="C3H1-type" evidence="3">
    <location>
        <begin position="1546"/>
        <end position="1574"/>
    </location>
</feature>
<keyword evidence="1" id="KW-0862">Zinc</keyword>
<proteinExistence type="predicted"/>
<feature type="zinc finger region" description="C3H1-type" evidence="1">
    <location>
        <begin position="1546"/>
        <end position="1574"/>
    </location>
</feature>
<dbReference type="RefSeq" id="XP_012769677.1">
    <property type="nucleotide sequence ID" value="XM_012914223.1"/>
</dbReference>
<sequence>MGFLSSIITEVKKNTNLTIYNNNLETILNSIKHAKYNRKNFDSSIAFVSQGIQAWVRGVEEKNKAVMTPLENLEKTLEGHASVDMSGELIIDQLSTWRGFTALYLQEAMDSYEALNGIDDKLKKELSPKLDLIKQVVQHFWNSVNDAGVISSVEALDNNFTVIPQKLNKHIETEIQAAKQTLHQHHGSIESRINNHKRTTQSQIEIIRKAVKDAQKLIQDLLGDKGLNYTNRYKNNITIKIGELKSKVEEFAKNDGPKTALLQQFEVAQSNVSTLEKDVQKDLLLLRQRIEGLRRDVSTFVQTELAELAAEKQKLERITNDSGSSQNGNIDRLFVTHIQERLSTLISAVRTKIGEVGKDFGNAGSSKRLEDIFNCLEERVAGIKAKVGDTQPPGYPASDSIYYNWKRLKMQIESLVESIYKIDGRTRSGKLGEIIETLGTYATKIGTNMDKAEEGHSTVEKWAKEILDNEGVKRDISYYVKDRTMNNTVTTMVNAIMKQIKEVVKKVNGNKPRSGDTVQAILRGVYEYLKKVADAVGDKANSANIDTFITEIKREAKLQSADSTDNIYVHAFKAAVKTVLQYVSGAARNLATVFESLANSDAKISNVDDATQKAASIITKLGDKEGAGKQPGDGITKALKEATPKIGTLHGHLTKAAKTPGSNGVIPVRDLDNAIDHVKKEVDGLLGTFKANVTNKLGAAVDDFDTEAREKIQDAADTAIDQAVNVFGTGDIKVSSLMHQFESTQKSLTSAVDKIQEELEKLKNVPEVIRQAEAHADGLMEELKNKITAIKDTIDPITSLIGAAEKTLTKTVESIERALQAARDTSNRKLQDLKVDLQKQVNDAFNVLEEHVQKMFSDQRKTNFLSLRECITDQLPKIQQIIEHDFSTGLKGLMNKLSDTFEIHPISPSSIDFYIYTSHVKNFCHNFFHELSEQDDVSPYSTTMEPVTSSLDNLLDTIFDAKHFSAAVSSNLAELQTQLTALTPTQFAEASPLLNGVRAGVTAFHGELAKQYVSRYSGETFGANLEEKGKLTAYGTKLSKLFLTVVSTLRSSLASLRRGSRNLSGQQTTAFSDLGRLVADQGYDVCDSTTEQNGEVKRHLTGKGIQMSLAGNDYEHVYHTDNNVRRPLENMYIYLNDYYKIGHIATSSSKRRPCSIYEMLCWLSGLPCNDVYEDLWRDAVSELFVDPKNQPTENGDIPVTVVSEQPLQAYPHPIECNEAQRAVKRLCSRAYDVLSEIIGYGDAYTIYAVDFCNNSLNLHYPTDAASCLELLMDILRRLFPVFRFLHSQCKLETHHIGWSNCLYGRDISTGKSHCDKHPDDKQTDCLPRSPLQSYLSDTLPGHLPHNLTAMGCKSVCSNCPKGVPGQPCLTPLGFRGFSGSTKTGKELGEVLTKFFDNSNIISLFGLMPKPPSTLPEHFEFASALVRSWNEKIAPRHLTWLTDAVTKQSVKLHDVPTEFTDALRKAYGSSRNTHDHSTATSPDVSSLSMTKPCLFAPKDNIYCAPYLQSLCRDSYYYLAKKHSATYLSWALYLPWVFWNSLNNLYIGFCSIACQDWGCQGCLRGDDCKRGQHGANYNCKCGSIVNCRGVSSTFYAYGFTFGESSILLDTDGIRYCGHFYTQLRNVLNSRNFTELFNKCDEFLFKIRAPFIWLNVALWLLSLLYLIHIMVIRLDLLHIKSHLHSPSSHRIAAQSLLAAGRVNKLNRVFYLQP</sequence>
<dbReference type="PANTHER" id="PTHR18976:SF34">
    <property type="entry name" value="LIPID-BINDING PROTEIN"/>
    <property type="match status" value="1"/>
</dbReference>
<dbReference type="EMBL" id="LK391709">
    <property type="protein sequence ID" value="CDR97491.1"/>
    <property type="molecule type" value="Genomic_DNA"/>
</dbReference>
<dbReference type="InterPro" id="IPR000571">
    <property type="entry name" value="Znf_CCCH"/>
</dbReference>
<dbReference type="GO" id="GO:0008270">
    <property type="term" value="F:zinc ion binding"/>
    <property type="evidence" value="ECO:0007669"/>
    <property type="project" value="UniProtKB-KW"/>
</dbReference>
<keyword evidence="2" id="KW-0812">Transmembrane</keyword>
<keyword evidence="2" id="KW-1133">Transmembrane helix</keyword>
<keyword evidence="1" id="KW-0479">Metal-binding</keyword>
<keyword evidence="2" id="KW-0472">Membrane</keyword>
<reference evidence="5" key="1">
    <citation type="journal article" date="2014" name="Nucleic Acids Res.">
        <title>The evolutionary dynamics of variant antigen genes in Babesia reveal a history of genomic innovation underlying host-parasite interaction.</title>
        <authorList>
            <person name="Jackson A.P."/>
            <person name="Otto T.D."/>
            <person name="Darby A."/>
            <person name="Ramaprasad A."/>
            <person name="Xia D."/>
            <person name="Echaide I.E."/>
            <person name="Farber M."/>
            <person name="Gahlot S."/>
            <person name="Gamble J."/>
            <person name="Gupta D."/>
            <person name="Gupta Y."/>
            <person name="Jackson L."/>
            <person name="Malandrin L."/>
            <person name="Malas T.B."/>
            <person name="Moussa E."/>
            <person name="Nair M."/>
            <person name="Reid A.J."/>
            <person name="Sanders M."/>
            <person name="Sharma J."/>
            <person name="Tracey A."/>
            <person name="Quail M.A."/>
            <person name="Weir W."/>
            <person name="Wastling J.M."/>
            <person name="Hall N."/>
            <person name="Willadsen P."/>
            <person name="Lingelbach K."/>
            <person name="Shiels B."/>
            <person name="Tait A."/>
            <person name="Berriman M."/>
            <person name="Allred D.R."/>
            <person name="Pain A."/>
        </authorList>
    </citation>
    <scope>NUCLEOTIDE SEQUENCE [LARGE SCALE GENOMIC DNA]</scope>
    <source>
        <strain evidence="5">Bond</strain>
    </source>
</reference>
<evidence type="ECO:0000259" key="3">
    <source>
        <dbReference type="PROSITE" id="PS50103"/>
    </source>
</evidence>
<dbReference type="VEuPathDB" id="PiroplasmaDB:BBBOND_0313930"/>
<keyword evidence="1" id="KW-0863">Zinc-finger</keyword>
<dbReference type="PROSITE" id="PS50103">
    <property type="entry name" value="ZF_C3H1"/>
    <property type="match status" value="1"/>
</dbReference>
<dbReference type="OrthoDB" id="5792673at2759"/>